<dbReference type="InterPro" id="IPR007037">
    <property type="entry name" value="SIP_rossman_dom"/>
</dbReference>
<comment type="similarity">
    <text evidence="1">Belongs to the SIP oxidoreductase family.</text>
</comment>
<dbReference type="InterPro" id="IPR014543">
    <property type="entry name" value="UCP028291"/>
</dbReference>
<keyword evidence="4" id="KW-1185">Reference proteome</keyword>
<comment type="caution">
    <text evidence="3">The sequence shown here is derived from an EMBL/GenBank/DDBJ whole genome shotgun (WGS) entry which is preliminary data.</text>
</comment>
<evidence type="ECO:0000313" key="3">
    <source>
        <dbReference type="EMBL" id="MFD1703373.1"/>
    </source>
</evidence>
<dbReference type="Gene3D" id="3.30.310.50">
    <property type="entry name" value="Alpha-D-phosphohexomutase, C-terminal domain"/>
    <property type="match status" value="1"/>
</dbReference>
<dbReference type="Proteomes" id="UP001597308">
    <property type="component" value="Unassembled WGS sequence"/>
</dbReference>
<dbReference type="SUPFAM" id="SSF63380">
    <property type="entry name" value="Riboflavin synthase domain-like"/>
    <property type="match status" value="1"/>
</dbReference>
<reference evidence="4" key="1">
    <citation type="journal article" date="2019" name="Int. J. Syst. Evol. Microbiol.">
        <title>The Global Catalogue of Microorganisms (GCM) 10K type strain sequencing project: providing services to taxonomists for standard genome sequencing and annotation.</title>
        <authorList>
            <consortium name="The Broad Institute Genomics Platform"/>
            <consortium name="The Broad Institute Genome Sequencing Center for Infectious Disease"/>
            <person name="Wu L."/>
            <person name="Ma J."/>
        </authorList>
    </citation>
    <scope>NUCLEOTIDE SEQUENCE [LARGE SCALE GENOMIC DNA]</scope>
    <source>
        <strain evidence="4">KCTC 23707</strain>
    </source>
</reference>
<dbReference type="InterPro" id="IPR017927">
    <property type="entry name" value="FAD-bd_FR_type"/>
</dbReference>
<dbReference type="InterPro" id="IPR039374">
    <property type="entry name" value="SIP_fam"/>
</dbReference>
<evidence type="ECO:0000313" key="4">
    <source>
        <dbReference type="Proteomes" id="UP001597308"/>
    </source>
</evidence>
<organism evidence="3 4">
    <name type="scientific">Methylopila henanensis</name>
    <dbReference type="NCBI Taxonomy" id="873516"/>
    <lineage>
        <taxon>Bacteria</taxon>
        <taxon>Pseudomonadati</taxon>
        <taxon>Pseudomonadota</taxon>
        <taxon>Alphaproteobacteria</taxon>
        <taxon>Hyphomicrobiales</taxon>
        <taxon>Methylopilaceae</taxon>
        <taxon>Methylopila</taxon>
    </lineage>
</organism>
<dbReference type="EMBL" id="JBHUER010000007">
    <property type="protein sequence ID" value="MFD1703373.1"/>
    <property type="molecule type" value="Genomic_DNA"/>
</dbReference>
<dbReference type="InterPro" id="IPR017938">
    <property type="entry name" value="Riboflavin_synthase-like_b-brl"/>
</dbReference>
<protein>
    <submittedName>
        <fullName evidence="3">DUF2218 domain-containing protein</fullName>
    </submittedName>
</protein>
<dbReference type="InterPro" id="IPR013113">
    <property type="entry name" value="SIP_FAD-bd"/>
</dbReference>
<gene>
    <name evidence="3" type="ORF">ACFSCV_10195</name>
</gene>
<proteinExistence type="inferred from homology"/>
<accession>A0ABW4K8F0</accession>
<feature type="domain" description="FAD-binding FR-type" evidence="2">
    <location>
        <begin position="105"/>
        <end position="230"/>
    </location>
</feature>
<dbReference type="Gene3D" id="3.40.50.80">
    <property type="entry name" value="Nucleotide-binding domain of ferredoxin-NADP reductase (FNR) module"/>
    <property type="match status" value="1"/>
</dbReference>
<evidence type="ECO:0000259" key="2">
    <source>
        <dbReference type="PROSITE" id="PS51384"/>
    </source>
</evidence>
<dbReference type="Gene3D" id="2.40.30.10">
    <property type="entry name" value="Translation factors"/>
    <property type="match status" value="1"/>
</dbReference>
<evidence type="ECO:0000256" key="1">
    <source>
        <dbReference type="ARBA" id="ARBA00035644"/>
    </source>
</evidence>
<dbReference type="PANTHER" id="PTHR30157:SF0">
    <property type="entry name" value="NADPH-DEPENDENT FERRIC-CHELATE REDUCTASE"/>
    <property type="match status" value="1"/>
</dbReference>
<dbReference type="CDD" id="cd06193">
    <property type="entry name" value="siderophore_interacting"/>
    <property type="match status" value="1"/>
</dbReference>
<dbReference type="Pfam" id="PF04954">
    <property type="entry name" value="SIP"/>
    <property type="match status" value="1"/>
</dbReference>
<name>A0ABW4K8F0_9HYPH</name>
<dbReference type="Pfam" id="PF08021">
    <property type="entry name" value="FAD_binding_9"/>
    <property type="match status" value="1"/>
</dbReference>
<dbReference type="PANTHER" id="PTHR30157">
    <property type="entry name" value="FERRIC REDUCTASE, NADPH-DEPENDENT"/>
    <property type="match status" value="1"/>
</dbReference>
<dbReference type="PROSITE" id="PS51384">
    <property type="entry name" value="FAD_FR"/>
    <property type="match status" value="1"/>
</dbReference>
<dbReference type="RefSeq" id="WP_378799482.1">
    <property type="nucleotide sequence ID" value="NZ_JBHUER010000007.1"/>
</dbReference>
<dbReference type="Pfam" id="PF09981">
    <property type="entry name" value="DUF2218"/>
    <property type="match status" value="1"/>
</dbReference>
<sequence>MSKLVSETEIPLDDPEFVVSAVCEHLVEHGATVGRDGAAWTLTWPQGRARLDPRGGGLHVRAETADMESLYLLRFGIASHVVEFSGDEALQIRWSGDGGDMTTPPNYRVASVVSAEDVTPHMRRVTLTGEGIERFMTDEALHLKLLMPSRPGAPIQAPTVGPDGLIRWPQGDDAPLRRTYTIRRFDRAAGTIDIDFVLHDDPGPGARWAVATTPGDVIGLMGPGGGGVPTAERILLAGDETALPAISRILESSPRNTRGVAILEVAGASERQPIRKPDGVELVWLFRDEGAPSLREEVLKRVPLGEADAAFYWAACEFETFKSIRGVVRKELKVPKERHLVASYWRRGTSGDAADRE</sequence>
<dbReference type="InterPro" id="IPR039261">
    <property type="entry name" value="FNR_nucleotide-bd"/>
</dbReference>